<evidence type="ECO:0000313" key="14">
    <source>
        <dbReference type="Proteomes" id="UP000230750"/>
    </source>
</evidence>
<dbReference type="GO" id="GO:0005634">
    <property type="term" value="C:nucleus"/>
    <property type="evidence" value="ECO:0007669"/>
    <property type="project" value="TreeGrafter"/>
</dbReference>
<dbReference type="GO" id="GO:0005737">
    <property type="term" value="C:cytoplasm"/>
    <property type="evidence" value="ECO:0007669"/>
    <property type="project" value="TreeGrafter"/>
</dbReference>
<gene>
    <name evidence="13" type="ORF">BSL78_12390</name>
</gene>
<dbReference type="GO" id="GO:0004694">
    <property type="term" value="F:eukaryotic translation initiation factor 2alpha kinase activity"/>
    <property type="evidence" value="ECO:0007669"/>
    <property type="project" value="TreeGrafter"/>
</dbReference>
<evidence type="ECO:0000256" key="11">
    <source>
        <dbReference type="SAM" id="MobiDB-lite"/>
    </source>
</evidence>
<comment type="similarity">
    <text evidence="8">Belongs to the protein kinase superfamily. Ser/Thr protein kinase family. GCN2 subfamily.</text>
</comment>
<evidence type="ECO:0000313" key="13">
    <source>
        <dbReference type="EMBL" id="PIK50751.1"/>
    </source>
</evidence>
<dbReference type="GO" id="GO:0005524">
    <property type="term" value="F:ATP binding"/>
    <property type="evidence" value="ECO:0007669"/>
    <property type="project" value="UniProtKB-KW"/>
</dbReference>
<organism evidence="13 14">
    <name type="scientific">Stichopus japonicus</name>
    <name type="common">Sea cucumber</name>
    <dbReference type="NCBI Taxonomy" id="307972"/>
    <lineage>
        <taxon>Eukaryota</taxon>
        <taxon>Metazoa</taxon>
        <taxon>Echinodermata</taxon>
        <taxon>Eleutherozoa</taxon>
        <taxon>Echinozoa</taxon>
        <taxon>Holothuroidea</taxon>
        <taxon>Aspidochirotacea</taxon>
        <taxon>Aspidochirotida</taxon>
        <taxon>Stichopodidae</taxon>
        <taxon>Apostichopus</taxon>
    </lineage>
</organism>
<dbReference type="SMART" id="SM00220">
    <property type="entry name" value="S_TKc"/>
    <property type="match status" value="1"/>
</dbReference>
<dbReference type="InterPro" id="IPR011009">
    <property type="entry name" value="Kinase-like_dom_sf"/>
</dbReference>
<evidence type="ECO:0000259" key="12">
    <source>
        <dbReference type="PROSITE" id="PS50011"/>
    </source>
</evidence>
<comment type="catalytic activity">
    <reaction evidence="10">
        <text>L-seryl-[protein] + ATP = O-phospho-L-seryl-[protein] + ADP + H(+)</text>
        <dbReference type="Rhea" id="RHEA:17989"/>
        <dbReference type="Rhea" id="RHEA-COMP:9863"/>
        <dbReference type="Rhea" id="RHEA-COMP:11604"/>
        <dbReference type="ChEBI" id="CHEBI:15378"/>
        <dbReference type="ChEBI" id="CHEBI:29999"/>
        <dbReference type="ChEBI" id="CHEBI:30616"/>
        <dbReference type="ChEBI" id="CHEBI:83421"/>
        <dbReference type="ChEBI" id="CHEBI:456216"/>
        <dbReference type="EC" id="2.7.11.1"/>
    </reaction>
    <physiologicalReaction direction="left-to-right" evidence="10">
        <dbReference type="Rhea" id="RHEA:17990"/>
    </physiologicalReaction>
</comment>
<evidence type="ECO:0000256" key="1">
    <source>
        <dbReference type="ARBA" id="ARBA00012513"/>
    </source>
</evidence>
<keyword evidence="6" id="KW-0067">ATP-binding</keyword>
<name>A0A2G8KRW7_STIJA</name>
<keyword evidence="5 13" id="KW-0418">Kinase</keyword>
<dbReference type="PANTHER" id="PTHR11042:SF160">
    <property type="entry name" value="EUKARYOTIC TRANSLATION INITIATION FACTOR 2-ALPHA KINASE 1"/>
    <property type="match status" value="1"/>
</dbReference>
<evidence type="ECO:0000256" key="10">
    <source>
        <dbReference type="ARBA" id="ARBA00048977"/>
    </source>
</evidence>
<evidence type="ECO:0000256" key="9">
    <source>
        <dbReference type="ARBA" id="ARBA00048659"/>
    </source>
</evidence>
<keyword evidence="4" id="KW-0547">Nucleotide-binding</keyword>
<dbReference type="InterPro" id="IPR050339">
    <property type="entry name" value="CC_SR_Kinase"/>
</dbReference>
<sequence>MDKDWARYVQQKEIDKLVQLSTHIHVVEIKGVDPDRNFIIMEYCSYSLFELRKTLGKTYIPWPRCLHFMQQILSGVEFLHRNKIIHRDIKPENVMVTDSFVCKIADLGLAKHESSHTNSNKDSFIIQPSGSMFYISPERWNSPADPAKESDDIYSCGMVFFKMITNGNLFESENLPWDESVVSNLKHYLKGPWRESFIEQLGNDCPVIVKDVLKSCWHKEPVKRRTCKSWADSLRNYIRDEVNEEDLAKADEKLKDLLKGGKSRTRHGISQSPATPLSDRASAGGEEETIEIPQPMMIAHHKTTIRPP</sequence>
<dbReference type="GO" id="GO:0017148">
    <property type="term" value="P:negative regulation of translation"/>
    <property type="evidence" value="ECO:0007669"/>
    <property type="project" value="UniProtKB-KW"/>
</dbReference>
<dbReference type="STRING" id="307972.A0A2G8KRW7"/>
<feature type="region of interest" description="Disordered" evidence="11">
    <location>
        <begin position="259"/>
        <end position="289"/>
    </location>
</feature>
<evidence type="ECO:0000256" key="7">
    <source>
        <dbReference type="ARBA" id="ARBA00023193"/>
    </source>
</evidence>
<comment type="caution">
    <text evidence="13">The sequence shown here is derived from an EMBL/GenBank/DDBJ whole genome shotgun (WGS) entry which is preliminary data.</text>
</comment>
<dbReference type="EMBL" id="MRZV01000406">
    <property type="protein sequence ID" value="PIK50751.1"/>
    <property type="molecule type" value="Genomic_DNA"/>
</dbReference>
<keyword evidence="2 13" id="KW-0723">Serine/threonine-protein kinase</keyword>
<comment type="catalytic activity">
    <reaction evidence="9">
        <text>L-threonyl-[protein] + ATP = O-phospho-L-threonyl-[protein] + ADP + H(+)</text>
        <dbReference type="Rhea" id="RHEA:46608"/>
        <dbReference type="Rhea" id="RHEA-COMP:11060"/>
        <dbReference type="Rhea" id="RHEA-COMP:11605"/>
        <dbReference type="ChEBI" id="CHEBI:15378"/>
        <dbReference type="ChEBI" id="CHEBI:30013"/>
        <dbReference type="ChEBI" id="CHEBI:30616"/>
        <dbReference type="ChEBI" id="CHEBI:61977"/>
        <dbReference type="ChEBI" id="CHEBI:456216"/>
        <dbReference type="EC" id="2.7.11.1"/>
    </reaction>
    <physiologicalReaction direction="left-to-right" evidence="9">
        <dbReference type="Rhea" id="RHEA:46609"/>
    </physiologicalReaction>
</comment>
<keyword evidence="7" id="KW-0652">Protein synthesis inhibitor</keyword>
<dbReference type="AlphaFoldDB" id="A0A2G8KRW7"/>
<reference evidence="13 14" key="1">
    <citation type="journal article" date="2017" name="PLoS Biol.">
        <title>The sea cucumber genome provides insights into morphological evolution and visceral regeneration.</title>
        <authorList>
            <person name="Zhang X."/>
            <person name="Sun L."/>
            <person name="Yuan J."/>
            <person name="Sun Y."/>
            <person name="Gao Y."/>
            <person name="Zhang L."/>
            <person name="Li S."/>
            <person name="Dai H."/>
            <person name="Hamel J.F."/>
            <person name="Liu C."/>
            <person name="Yu Y."/>
            <person name="Liu S."/>
            <person name="Lin W."/>
            <person name="Guo K."/>
            <person name="Jin S."/>
            <person name="Xu P."/>
            <person name="Storey K.B."/>
            <person name="Huan P."/>
            <person name="Zhang T."/>
            <person name="Zhou Y."/>
            <person name="Zhang J."/>
            <person name="Lin C."/>
            <person name="Li X."/>
            <person name="Xing L."/>
            <person name="Huo D."/>
            <person name="Sun M."/>
            <person name="Wang L."/>
            <person name="Mercier A."/>
            <person name="Li F."/>
            <person name="Yang H."/>
            <person name="Xiang J."/>
        </authorList>
    </citation>
    <scope>NUCLEOTIDE SEQUENCE [LARGE SCALE GENOMIC DNA]</scope>
    <source>
        <strain evidence="13">Shaxun</strain>
        <tissue evidence="13">Muscle</tissue>
    </source>
</reference>
<feature type="domain" description="Protein kinase" evidence="12">
    <location>
        <begin position="1"/>
        <end position="238"/>
    </location>
</feature>
<dbReference type="OrthoDB" id="4062651at2759"/>
<dbReference type="PROSITE" id="PS50011">
    <property type="entry name" value="PROTEIN_KINASE_DOM"/>
    <property type="match status" value="1"/>
</dbReference>
<dbReference type="SUPFAM" id="SSF56112">
    <property type="entry name" value="Protein kinase-like (PK-like)"/>
    <property type="match status" value="1"/>
</dbReference>
<dbReference type="InterPro" id="IPR000719">
    <property type="entry name" value="Prot_kinase_dom"/>
</dbReference>
<evidence type="ECO:0000256" key="6">
    <source>
        <dbReference type="ARBA" id="ARBA00022840"/>
    </source>
</evidence>
<dbReference type="EC" id="2.7.11.1" evidence="1"/>
<dbReference type="InterPro" id="IPR008271">
    <property type="entry name" value="Ser/Thr_kinase_AS"/>
</dbReference>
<accession>A0A2G8KRW7</accession>
<dbReference type="Proteomes" id="UP000230750">
    <property type="component" value="Unassembled WGS sequence"/>
</dbReference>
<dbReference type="PROSITE" id="PS00108">
    <property type="entry name" value="PROTEIN_KINASE_ST"/>
    <property type="match status" value="1"/>
</dbReference>
<evidence type="ECO:0000256" key="5">
    <source>
        <dbReference type="ARBA" id="ARBA00022777"/>
    </source>
</evidence>
<evidence type="ECO:0000256" key="2">
    <source>
        <dbReference type="ARBA" id="ARBA00022527"/>
    </source>
</evidence>
<protein>
    <recommendedName>
        <fullName evidence="1">non-specific serine/threonine protein kinase</fullName>
        <ecNumber evidence="1">2.7.11.1</ecNumber>
    </recommendedName>
</protein>
<dbReference type="PANTHER" id="PTHR11042">
    <property type="entry name" value="EUKARYOTIC TRANSLATION INITIATION FACTOR 2-ALPHA KINASE EIF2-ALPHA KINASE -RELATED"/>
    <property type="match status" value="1"/>
</dbReference>
<evidence type="ECO:0000256" key="4">
    <source>
        <dbReference type="ARBA" id="ARBA00022741"/>
    </source>
</evidence>
<keyword evidence="3" id="KW-0808">Transferase</keyword>
<keyword evidence="14" id="KW-1185">Reference proteome</keyword>
<proteinExistence type="inferred from homology"/>
<evidence type="ECO:0000256" key="8">
    <source>
        <dbReference type="ARBA" id="ARBA00037982"/>
    </source>
</evidence>
<dbReference type="Pfam" id="PF00069">
    <property type="entry name" value="Pkinase"/>
    <property type="match status" value="1"/>
</dbReference>
<dbReference type="Gene3D" id="1.10.510.10">
    <property type="entry name" value="Transferase(Phosphotransferase) domain 1"/>
    <property type="match status" value="1"/>
</dbReference>
<evidence type="ECO:0000256" key="3">
    <source>
        <dbReference type="ARBA" id="ARBA00022679"/>
    </source>
</evidence>